<dbReference type="SUPFAM" id="SSF52540">
    <property type="entry name" value="P-loop containing nucleoside triphosphate hydrolases"/>
    <property type="match status" value="2"/>
</dbReference>
<dbReference type="GO" id="GO:0007018">
    <property type="term" value="P:microtubule-based movement"/>
    <property type="evidence" value="ECO:0007669"/>
    <property type="project" value="InterPro"/>
</dbReference>
<evidence type="ECO:0000256" key="3">
    <source>
        <dbReference type="PROSITE-ProRule" id="PRU00283"/>
    </source>
</evidence>
<dbReference type="STRING" id="2880.D7FQV1"/>
<dbReference type="GO" id="GO:0005874">
    <property type="term" value="C:microtubule"/>
    <property type="evidence" value="ECO:0007669"/>
    <property type="project" value="UniProtKB-KW"/>
</dbReference>
<reference evidence="7 8" key="1">
    <citation type="journal article" date="2010" name="Nature">
        <title>The Ectocarpus genome and the independent evolution of multicellularity in brown algae.</title>
        <authorList>
            <person name="Cock J.M."/>
            <person name="Sterck L."/>
            <person name="Rouze P."/>
            <person name="Scornet D."/>
            <person name="Allen A.E."/>
            <person name="Amoutzias G."/>
            <person name="Anthouard V."/>
            <person name="Artiguenave F."/>
            <person name="Aury J.M."/>
            <person name="Badger J.H."/>
            <person name="Beszteri B."/>
            <person name="Billiau K."/>
            <person name="Bonnet E."/>
            <person name="Bothwell J.H."/>
            <person name="Bowler C."/>
            <person name="Boyen C."/>
            <person name="Brownlee C."/>
            <person name="Carrano C.J."/>
            <person name="Charrier B."/>
            <person name="Cho G.Y."/>
            <person name="Coelho S.M."/>
            <person name="Collen J."/>
            <person name="Corre E."/>
            <person name="Da Silva C."/>
            <person name="Delage L."/>
            <person name="Delaroque N."/>
            <person name="Dittami S.M."/>
            <person name="Doulbeau S."/>
            <person name="Elias M."/>
            <person name="Farnham G."/>
            <person name="Gachon C.M."/>
            <person name="Gschloessl B."/>
            <person name="Heesch S."/>
            <person name="Jabbari K."/>
            <person name="Jubin C."/>
            <person name="Kawai H."/>
            <person name="Kimura K."/>
            <person name="Kloareg B."/>
            <person name="Kupper F.C."/>
            <person name="Lang D."/>
            <person name="Le Bail A."/>
            <person name="Leblanc C."/>
            <person name="Lerouge P."/>
            <person name="Lohr M."/>
            <person name="Lopez P.J."/>
            <person name="Martens C."/>
            <person name="Maumus F."/>
            <person name="Michel G."/>
            <person name="Miranda-Saavedra D."/>
            <person name="Morales J."/>
            <person name="Moreau H."/>
            <person name="Motomura T."/>
            <person name="Nagasato C."/>
            <person name="Napoli C.A."/>
            <person name="Nelson D.R."/>
            <person name="Nyvall-Collen P."/>
            <person name="Peters A.F."/>
            <person name="Pommier C."/>
            <person name="Potin P."/>
            <person name="Poulain J."/>
            <person name="Quesneville H."/>
            <person name="Read B."/>
            <person name="Rensing S.A."/>
            <person name="Ritter A."/>
            <person name="Rousvoal S."/>
            <person name="Samanta M."/>
            <person name="Samson G."/>
            <person name="Schroeder D.C."/>
            <person name="Segurens B."/>
            <person name="Strittmatter M."/>
            <person name="Tonon T."/>
            <person name="Tregear J.W."/>
            <person name="Valentin K."/>
            <person name="von Dassow P."/>
            <person name="Yamagishi T."/>
            <person name="Van de Peer Y."/>
            <person name="Wincker P."/>
        </authorList>
    </citation>
    <scope>NUCLEOTIDE SEQUENCE [LARGE SCALE GENOMIC DNA]</scope>
    <source>
        <strain evidence="8">Ec32 / CCAP1310/4</strain>
    </source>
</reference>
<sequence>MDSKEPARVTVVVRVRPPESGGGGNSAATSGHQHDVVVFPAVGSQNTIVVDRDGAEARRVKGDLRDSSPGHNSFSGQPGSASGGGGGGNVNTSGPTFTFDRVFWSMQAGSKGRERQGSLGRSPAPYASQNCVFEGIGQGVVENCLAGFNTCLFAYGQTGSGKTFTMMGAGPSGPAAAKAIEATVIETMEQQVRAVTPPPPPVEIMALEPQQQASDAAVAESDTQEATTVTAEANATAGVVTGGPEAIGEVEGSTRAGNNAVNSSAGVLGKQSGVSTRWTFSVSFTEIYMERVRDLLDTSGRANQNLKVREHPTKGPFVEGVVTARVTTARETERLLVEGQARRAVAGTNMNETSSRSHAIFTIVATKVERDLQTGAEGYTTSKVNLVDLAGSENANTAGSAGTRLKEGAAINKSLLTLGRVIKALVDASTEGRPRVIPSSSPRKSEQRLPGNAGVDESLPDPLPLLTVKKVSSNRSLLKTPSPVHGPAPSPAAAAAAAASLAAVNGEGSVTGYSTVSSIDGAGKNDDGSDRHSRILSGGGDGRGRGRGPRINRRRSSGSMQDHRYQQQVLSQPSSSPPRSPFASPPLSPCTSPPTSPRSSMEPAGSSPRVPRRDGGGDGGSGGLRQSIGGGGRVPYRESVLTFLLKDSLGGNSHTTMIATIRPGVRFLEETMSTLRYADQAKSIVNSVKVNEDPFARTVRRLQEEISALKRELASSRRRESLARAQADGLKREIDLLQVVDATLIASIKRHDNNTGHGVTSKVLNGFFLTVSRYPSLYGGKRIPVCTTVQVPTDAFICLI</sequence>
<dbReference type="GO" id="GO:0003777">
    <property type="term" value="F:microtubule motor activity"/>
    <property type="evidence" value="ECO:0007669"/>
    <property type="project" value="InterPro"/>
</dbReference>
<feature type="domain" description="Kinesin motor" evidence="6">
    <location>
        <begin position="8"/>
        <end position="684"/>
    </location>
</feature>
<dbReference type="OrthoDB" id="3176171at2759"/>
<dbReference type="InterPro" id="IPR001752">
    <property type="entry name" value="Kinesin_motor_dom"/>
</dbReference>
<dbReference type="SMART" id="SM00129">
    <property type="entry name" value="KISc"/>
    <property type="match status" value="1"/>
</dbReference>
<keyword evidence="8" id="KW-1185">Reference proteome</keyword>
<keyword evidence="2 3" id="KW-0067">ATP-binding</keyword>
<keyword evidence="4" id="KW-0493">Microtubule</keyword>
<feature type="compositionally biased region" description="Gly residues" evidence="5">
    <location>
        <begin position="617"/>
        <end position="632"/>
    </location>
</feature>
<evidence type="ECO:0000256" key="4">
    <source>
        <dbReference type="RuleBase" id="RU000394"/>
    </source>
</evidence>
<feature type="region of interest" description="Disordered" evidence="5">
    <location>
        <begin position="430"/>
        <end position="462"/>
    </location>
</feature>
<evidence type="ECO:0000256" key="1">
    <source>
        <dbReference type="ARBA" id="ARBA00022741"/>
    </source>
</evidence>
<protein>
    <recommendedName>
        <fullName evidence="4">Kinesin-like protein</fullName>
    </recommendedName>
</protein>
<dbReference type="Gene3D" id="3.40.850.10">
    <property type="entry name" value="Kinesin motor domain"/>
    <property type="match status" value="2"/>
</dbReference>
<dbReference type="GO" id="GO:0005524">
    <property type="term" value="F:ATP binding"/>
    <property type="evidence" value="ECO:0007669"/>
    <property type="project" value="UniProtKB-UniRule"/>
</dbReference>
<dbReference type="PANTHER" id="PTHR47117">
    <property type="entry name" value="STAR-RELATED LIPID TRANSFER PROTEIN 9"/>
    <property type="match status" value="1"/>
</dbReference>
<feature type="region of interest" description="Disordered" evidence="5">
    <location>
        <begin position="60"/>
        <end position="92"/>
    </location>
</feature>
<dbReference type="PROSITE" id="PS00411">
    <property type="entry name" value="KINESIN_MOTOR_1"/>
    <property type="match status" value="1"/>
</dbReference>
<dbReference type="Proteomes" id="UP000002630">
    <property type="component" value="Linkage Group LG19"/>
</dbReference>
<evidence type="ECO:0000256" key="5">
    <source>
        <dbReference type="SAM" id="MobiDB-lite"/>
    </source>
</evidence>
<proteinExistence type="inferred from homology"/>
<dbReference type="EMBL" id="FN648385">
    <property type="protein sequence ID" value="CBJ30661.1"/>
    <property type="molecule type" value="Genomic_DNA"/>
</dbReference>
<feature type="region of interest" description="Disordered" evidence="5">
    <location>
        <begin position="521"/>
        <end position="632"/>
    </location>
</feature>
<comment type="similarity">
    <text evidence="3 4">Belongs to the TRAFAC class myosin-kinesin ATPase superfamily. Kinesin family.</text>
</comment>
<gene>
    <name evidence="7" type="ORF">Esi_0208_0052</name>
</gene>
<accession>D7FQV1</accession>
<dbReference type="InterPro" id="IPR036961">
    <property type="entry name" value="Kinesin_motor_dom_sf"/>
</dbReference>
<organism evidence="7 8">
    <name type="scientific">Ectocarpus siliculosus</name>
    <name type="common">Brown alga</name>
    <name type="synonym">Conferva siliculosa</name>
    <dbReference type="NCBI Taxonomy" id="2880"/>
    <lineage>
        <taxon>Eukaryota</taxon>
        <taxon>Sar</taxon>
        <taxon>Stramenopiles</taxon>
        <taxon>Ochrophyta</taxon>
        <taxon>PX clade</taxon>
        <taxon>Phaeophyceae</taxon>
        <taxon>Ectocarpales</taxon>
        <taxon>Ectocarpaceae</taxon>
        <taxon>Ectocarpus</taxon>
    </lineage>
</organism>
<dbReference type="PROSITE" id="PS50067">
    <property type="entry name" value="KINESIN_MOTOR_2"/>
    <property type="match status" value="1"/>
</dbReference>
<dbReference type="EMBL" id="FN649744">
    <property type="protein sequence ID" value="CBJ30661.1"/>
    <property type="molecule type" value="Genomic_DNA"/>
</dbReference>
<feature type="compositionally biased region" description="Low complexity" evidence="5">
    <location>
        <begin position="597"/>
        <end position="609"/>
    </location>
</feature>
<dbReference type="InParanoid" id="D7FQV1"/>
<feature type="compositionally biased region" description="Pro residues" evidence="5">
    <location>
        <begin position="575"/>
        <end position="596"/>
    </location>
</feature>
<evidence type="ECO:0000256" key="2">
    <source>
        <dbReference type="ARBA" id="ARBA00022840"/>
    </source>
</evidence>
<feature type="compositionally biased region" description="Basic residues" evidence="5">
    <location>
        <begin position="545"/>
        <end position="556"/>
    </location>
</feature>
<dbReference type="PRINTS" id="PR00380">
    <property type="entry name" value="KINESINHEAVY"/>
</dbReference>
<dbReference type="AlphaFoldDB" id="D7FQV1"/>
<keyword evidence="3 4" id="KW-0505">Motor protein</keyword>
<dbReference type="eggNOG" id="KOG0241">
    <property type="taxonomic scope" value="Eukaryota"/>
</dbReference>
<dbReference type="InterPro" id="IPR019821">
    <property type="entry name" value="Kinesin_motor_CS"/>
</dbReference>
<name>D7FQV1_ECTSI</name>
<dbReference type="InterPro" id="IPR027417">
    <property type="entry name" value="P-loop_NTPase"/>
</dbReference>
<evidence type="ECO:0000259" key="6">
    <source>
        <dbReference type="PROSITE" id="PS50067"/>
    </source>
</evidence>
<feature type="binding site" evidence="3">
    <location>
        <begin position="156"/>
        <end position="163"/>
    </location>
    <ligand>
        <name>ATP</name>
        <dbReference type="ChEBI" id="CHEBI:30616"/>
    </ligand>
</feature>
<dbReference type="Pfam" id="PF00225">
    <property type="entry name" value="Kinesin"/>
    <property type="match status" value="2"/>
</dbReference>
<evidence type="ECO:0000313" key="7">
    <source>
        <dbReference type="EMBL" id="CBJ30661.1"/>
    </source>
</evidence>
<dbReference type="GO" id="GO:0008017">
    <property type="term" value="F:microtubule binding"/>
    <property type="evidence" value="ECO:0007669"/>
    <property type="project" value="InterPro"/>
</dbReference>
<feature type="region of interest" description="Disordered" evidence="5">
    <location>
        <begin position="1"/>
        <end position="31"/>
    </location>
</feature>
<evidence type="ECO:0000313" key="8">
    <source>
        <dbReference type="Proteomes" id="UP000002630"/>
    </source>
</evidence>
<feature type="compositionally biased region" description="Basic and acidic residues" evidence="5">
    <location>
        <begin position="523"/>
        <end position="533"/>
    </location>
</feature>
<keyword evidence="1 3" id="KW-0547">Nucleotide-binding</keyword>